<proteinExistence type="predicted"/>
<dbReference type="InterPro" id="IPR021284">
    <property type="entry name" value="DUF2750"/>
</dbReference>
<sequence length="127" mass="14641">MSDTELEALVSMSCDERYDYSVGEIVDQKELWILVNGDNQFLKLYAEDEDFEYVPVWPTEALARNYAKDESELQPKGITLPIFLKKWVTGLQNDGLELGIFPAPDGTVWITDVHEFKQDLQDEMSNF</sequence>
<evidence type="ECO:0000313" key="1">
    <source>
        <dbReference type="EMBL" id="ARU56481.1"/>
    </source>
</evidence>
<dbReference type="AlphaFoldDB" id="A0A1Y0I7Q6"/>
<reference evidence="1 2" key="1">
    <citation type="submission" date="2017-05" db="EMBL/GenBank/DDBJ databases">
        <title>Genomic insights into alkan degradation activity of Oleiphilus messinensis.</title>
        <authorList>
            <person name="Kozyavkin S.A."/>
            <person name="Slesarev A.I."/>
            <person name="Golyshin P.N."/>
            <person name="Korzhenkov A."/>
            <person name="Golyshina O.N."/>
            <person name="Toshchakov S.V."/>
        </authorList>
    </citation>
    <scope>NUCLEOTIDE SEQUENCE [LARGE SCALE GENOMIC DNA]</scope>
    <source>
        <strain evidence="1 2">ME102</strain>
    </source>
</reference>
<gene>
    <name evidence="1" type="ORF">OLMES_2420</name>
</gene>
<dbReference type="Pfam" id="PF11042">
    <property type="entry name" value="DUF2750"/>
    <property type="match status" value="1"/>
</dbReference>
<dbReference type="OrthoDB" id="2936081at2"/>
<evidence type="ECO:0000313" key="2">
    <source>
        <dbReference type="Proteomes" id="UP000196027"/>
    </source>
</evidence>
<protein>
    <recommendedName>
        <fullName evidence="3">DUF2750 domain-containing protein</fullName>
    </recommendedName>
</protein>
<dbReference type="Proteomes" id="UP000196027">
    <property type="component" value="Chromosome"/>
</dbReference>
<evidence type="ECO:0008006" key="3">
    <source>
        <dbReference type="Google" id="ProtNLM"/>
    </source>
</evidence>
<dbReference type="EMBL" id="CP021425">
    <property type="protein sequence ID" value="ARU56481.1"/>
    <property type="molecule type" value="Genomic_DNA"/>
</dbReference>
<organism evidence="1 2">
    <name type="scientific">Oleiphilus messinensis</name>
    <dbReference type="NCBI Taxonomy" id="141451"/>
    <lineage>
        <taxon>Bacteria</taxon>
        <taxon>Pseudomonadati</taxon>
        <taxon>Pseudomonadota</taxon>
        <taxon>Gammaproteobacteria</taxon>
        <taxon>Oceanospirillales</taxon>
        <taxon>Oleiphilaceae</taxon>
        <taxon>Oleiphilus</taxon>
    </lineage>
</organism>
<dbReference type="KEGG" id="ome:OLMES_2420"/>
<accession>A0A1Y0I7Q6</accession>
<name>A0A1Y0I7Q6_9GAMM</name>
<dbReference type="RefSeq" id="WP_087461463.1">
    <property type="nucleotide sequence ID" value="NZ_CP021425.1"/>
</dbReference>
<keyword evidence="2" id="KW-1185">Reference proteome</keyword>